<evidence type="ECO:0008006" key="9">
    <source>
        <dbReference type="Google" id="ProtNLM"/>
    </source>
</evidence>
<organism evidence="7 8">
    <name type="scientific">Pseudovirgaria hyperparasitica</name>
    <dbReference type="NCBI Taxonomy" id="470096"/>
    <lineage>
        <taxon>Eukaryota</taxon>
        <taxon>Fungi</taxon>
        <taxon>Dikarya</taxon>
        <taxon>Ascomycota</taxon>
        <taxon>Pezizomycotina</taxon>
        <taxon>Dothideomycetes</taxon>
        <taxon>Dothideomycetes incertae sedis</taxon>
        <taxon>Acrospermales</taxon>
        <taxon>Acrospermaceae</taxon>
        <taxon>Pseudovirgaria</taxon>
    </lineage>
</organism>
<dbReference type="Pfam" id="PF11951">
    <property type="entry name" value="Fungal_trans_2"/>
    <property type="match status" value="1"/>
</dbReference>
<keyword evidence="4" id="KW-0238">DNA-binding</keyword>
<dbReference type="InterPro" id="IPR021858">
    <property type="entry name" value="Fun_TF"/>
</dbReference>
<dbReference type="AlphaFoldDB" id="A0A6A6WBJ4"/>
<dbReference type="PANTHER" id="PTHR36206:SF4">
    <property type="entry name" value="HYPOTHETICAL CONSERVED PROTEIN (EUROFUNG)-RELATED"/>
    <property type="match status" value="1"/>
</dbReference>
<evidence type="ECO:0000256" key="5">
    <source>
        <dbReference type="ARBA" id="ARBA00023163"/>
    </source>
</evidence>
<accession>A0A6A6WBJ4</accession>
<keyword evidence="2" id="KW-0862">Zinc</keyword>
<dbReference type="Proteomes" id="UP000799437">
    <property type="component" value="Unassembled WGS sequence"/>
</dbReference>
<dbReference type="GO" id="GO:0003677">
    <property type="term" value="F:DNA binding"/>
    <property type="evidence" value="ECO:0007669"/>
    <property type="project" value="UniProtKB-KW"/>
</dbReference>
<name>A0A6A6WBJ4_9PEZI</name>
<dbReference type="InterPro" id="IPR052360">
    <property type="entry name" value="Transcr_Regulatory_Proteins"/>
</dbReference>
<proteinExistence type="predicted"/>
<keyword evidence="6" id="KW-0539">Nucleus</keyword>
<sequence>MSLSLRTRKSRASAPTRRVKTGCKTCKCTISGRECNGYDVLKTCRHEFAEYATKYSISHVHAPERQVQSLGGGNNAHFLELYYHCVSKAISGPFNHDFWYCLSLQMAHAEPAVRHAIIALTCLYRSDSVRTKHARTGLQDTSEAQRQLLIHYNKSIRHLILRMSEASYSPDIGLATCILFICIEFFRGEYKTAFAHLMSGLKVISILSPTPPTDIPTIGAYHRALVTRNTKVDVRLASFFPRLITLALVYGAPVEHATYIAAPSPFKDAHPSIFRTLPEARLALHEVENIALFYERELQHNRSRGIEVPDADVEYNMRLLLDQHEHWMASFELFLTRIAGTTTPKDTVFVYLVRMAYWCTYISIANMLDQDMTGVDAYRRNFRPSYSVWALSLLHLGSWSQSRNVWNQAWPRSMDTARAQNTLQRISLSSSVSYLASISWRIDAVVLSPGAQQSTISLYLAFLARECGIRSSMRSSQGARYRLRRRRLMSAGGRLRGRGCGVRL</sequence>
<reference evidence="7" key="1">
    <citation type="journal article" date="2020" name="Stud. Mycol.">
        <title>101 Dothideomycetes genomes: a test case for predicting lifestyles and emergence of pathogens.</title>
        <authorList>
            <person name="Haridas S."/>
            <person name="Albert R."/>
            <person name="Binder M."/>
            <person name="Bloem J."/>
            <person name="Labutti K."/>
            <person name="Salamov A."/>
            <person name="Andreopoulos B."/>
            <person name="Baker S."/>
            <person name="Barry K."/>
            <person name="Bills G."/>
            <person name="Bluhm B."/>
            <person name="Cannon C."/>
            <person name="Castanera R."/>
            <person name="Culley D."/>
            <person name="Daum C."/>
            <person name="Ezra D."/>
            <person name="Gonzalez J."/>
            <person name="Henrissat B."/>
            <person name="Kuo A."/>
            <person name="Liang C."/>
            <person name="Lipzen A."/>
            <person name="Lutzoni F."/>
            <person name="Magnuson J."/>
            <person name="Mondo S."/>
            <person name="Nolan M."/>
            <person name="Ohm R."/>
            <person name="Pangilinan J."/>
            <person name="Park H.-J."/>
            <person name="Ramirez L."/>
            <person name="Alfaro M."/>
            <person name="Sun H."/>
            <person name="Tritt A."/>
            <person name="Yoshinaga Y."/>
            <person name="Zwiers L.-H."/>
            <person name="Turgeon B."/>
            <person name="Goodwin S."/>
            <person name="Spatafora J."/>
            <person name="Crous P."/>
            <person name="Grigoriev I."/>
        </authorList>
    </citation>
    <scope>NUCLEOTIDE SEQUENCE</scope>
    <source>
        <strain evidence="7">CBS 121739</strain>
    </source>
</reference>
<evidence type="ECO:0000313" key="8">
    <source>
        <dbReference type="Proteomes" id="UP000799437"/>
    </source>
</evidence>
<dbReference type="RefSeq" id="XP_033602653.1">
    <property type="nucleotide sequence ID" value="XM_033743535.1"/>
</dbReference>
<dbReference type="OrthoDB" id="2593732at2759"/>
<gene>
    <name evidence="7" type="ORF">EJ05DRAFT_474096</name>
</gene>
<dbReference type="PANTHER" id="PTHR36206">
    <property type="entry name" value="ASPERCRYPTIN BIOSYNTHESIS CLUSTER-SPECIFIC TRANSCRIPTION REGULATOR ATNN-RELATED"/>
    <property type="match status" value="1"/>
</dbReference>
<evidence type="ECO:0000256" key="2">
    <source>
        <dbReference type="ARBA" id="ARBA00022833"/>
    </source>
</evidence>
<keyword evidence="1" id="KW-0479">Metal-binding</keyword>
<keyword evidence="3" id="KW-0805">Transcription regulation</keyword>
<protein>
    <recommendedName>
        <fullName evidence="9">Zn(2)-C6 fungal-type domain-containing protein</fullName>
    </recommendedName>
</protein>
<evidence type="ECO:0000256" key="3">
    <source>
        <dbReference type="ARBA" id="ARBA00023015"/>
    </source>
</evidence>
<dbReference type="GeneID" id="54484589"/>
<evidence type="ECO:0000313" key="7">
    <source>
        <dbReference type="EMBL" id="KAF2760202.1"/>
    </source>
</evidence>
<dbReference type="GO" id="GO:0046872">
    <property type="term" value="F:metal ion binding"/>
    <property type="evidence" value="ECO:0007669"/>
    <property type="project" value="UniProtKB-KW"/>
</dbReference>
<evidence type="ECO:0000256" key="1">
    <source>
        <dbReference type="ARBA" id="ARBA00022723"/>
    </source>
</evidence>
<keyword evidence="5" id="KW-0804">Transcription</keyword>
<evidence type="ECO:0000256" key="4">
    <source>
        <dbReference type="ARBA" id="ARBA00023125"/>
    </source>
</evidence>
<dbReference type="EMBL" id="ML996568">
    <property type="protein sequence ID" value="KAF2760202.1"/>
    <property type="molecule type" value="Genomic_DNA"/>
</dbReference>
<keyword evidence="8" id="KW-1185">Reference proteome</keyword>
<evidence type="ECO:0000256" key="6">
    <source>
        <dbReference type="ARBA" id="ARBA00023242"/>
    </source>
</evidence>